<dbReference type="PANTHER" id="PTHR21340:SF0">
    <property type="entry name" value="BIS(5'-NUCLEOSYL)-TETRAPHOSPHATASE [ASYMMETRICAL]"/>
    <property type="match status" value="1"/>
</dbReference>
<evidence type="ECO:0000259" key="2">
    <source>
        <dbReference type="PROSITE" id="PS51462"/>
    </source>
</evidence>
<dbReference type="InterPro" id="IPR000086">
    <property type="entry name" value="NUDIX_hydrolase_dom"/>
</dbReference>
<organism evidence="3 4">
    <name type="scientific">Terrabacter aeriphilus</name>
    <dbReference type="NCBI Taxonomy" id="515662"/>
    <lineage>
        <taxon>Bacteria</taxon>
        <taxon>Bacillati</taxon>
        <taxon>Actinomycetota</taxon>
        <taxon>Actinomycetes</taxon>
        <taxon>Micrococcales</taxon>
        <taxon>Intrasporangiaceae</taxon>
        <taxon>Terrabacter</taxon>
    </lineage>
</organism>
<dbReference type="Pfam" id="PF00293">
    <property type="entry name" value="NUDIX"/>
    <property type="match status" value="1"/>
</dbReference>
<feature type="domain" description="Nudix hydrolase" evidence="2">
    <location>
        <begin position="37"/>
        <end position="171"/>
    </location>
</feature>
<gene>
    <name evidence="3" type="ORF">GCM10023258_17260</name>
</gene>
<dbReference type="SUPFAM" id="SSF55811">
    <property type="entry name" value="Nudix"/>
    <property type="match status" value="1"/>
</dbReference>
<dbReference type="PANTHER" id="PTHR21340">
    <property type="entry name" value="DIADENOSINE 5,5-P1,P4-TETRAPHOSPHATE PYROPHOSPHOHYDROLASE MUTT"/>
    <property type="match status" value="1"/>
</dbReference>
<dbReference type="InterPro" id="IPR051325">
    <property type="entry name" value="Nudix_hydrolase_domain"/>
</dbReference>
<name>A0ABP9JB51_9MICO</name>
<comment type="caution">
    <text evidence="3">The sequence shown here is derived from an EMBL/GenBank/DDBJ whole genome shotgun (WGS) entry which is preliminary data.</text>
</comment>
<dbReference type="EMBL" id="BAABIW010000011">
    <property type="protein sequence ID" value="GAA5024855.1"/>
    <property type="molecule type" value="Genomic_DNA"/>
</dbReference>
<evidence type="ECO:0000256" key="1">
    <source>
        <dbReference type="ARBA" id="ARBA00022801"/>
    </source>
</evidence>
<protein>
    <recommendedName>
        <fullName evidence="2">Nudix hydrolase domain-containing protein</fullName>
    </recommendedName>
</protein>
<evidence type="ECO:0000313" key="3">
    <source>
        <dbReference type="EMBL" id="GAA5024855.1"/>
    </source>
</evidence>
<dbReference type="CDD" id="cd04690">
    <property type="entry name" value="NUDIX_Hydrolase"/>
    <property type="match status" value="1"/>
</dbReference>
<dbReference type="Gene3D" id="3.90.79.10">
    <property type="entry name" value="Nucleoside Triphosphate Pyrophosphohydrolase"/>
    <property type="match status" value="1"/>
</dbReference>
<dbReference type="Proteomes" id="UP001500427">
    <property type="component" value="Unassembled WGS sequence"/>
</dbReference>
<proteinExistence type="predicted"/>
<accession>A0ABP9JB51</accession>
<reference evidence="4" key="1">
    <citation type="journal article" date="2019" name="Int. J. Syst. Evol. Microbiol.">
        <title>The Global Catalogue of Microorganisms (GCM) 10K type strain sequencing project: providing services to taxonomists for standard genome sequencing and annotation.</title>
        <authorList>
            <consortium name="The Broad Institute Genomics Platform"/>
            <consortium name="The Broad Institute Genome Sequencing Center for Infectious Disease"/>
            <person name="Wu L."/>
            <person name="Ma J."/>
        </authorList>
    </citation>
    <scope>NUCLEOTIDE SEQUENCE [LARGE SCALE GENOMIC DNA]</scope>
    <source>
        <strain evidence="4">JCM 17687</strain>
    </source>
</reference>
<keyword evidence="1" id="KW-0378">Hydrolase</keyword>
<dbReference type="InterPro" id="IPR015797">
    <property type="entry name" value="NUDIX_hydrolase-like_dom_sf"/>
</dbReference>
<sequence>MQTPGKAIRSRARFRFGGRHAVAAGVPARRVAQVSDRRDRASGAPPFIDKIAWIHLEDRRLLGARNAGRDRFYLPGGKREPGESDVETLVRELAEELAVVVDGATASHVGTFEALADARTDGLVVRLTCYTATYEGELVPSREIDEITWLTSEDGHRVSAVDRLVLTHLRDADLID</sequence>
<evidence type="ECO:0000313" key="4">
    <source>
        <dbReference type="Proteomes" id="UP001500427"/>
    </source>
</evidence>
<dbReference type="PROSITE" id="PS51462">
    <property type="entry name" value="NUDIX"/>
    <property type="match status" value="1"/>
</dbReference>
<keyword evidence="4" id="KW-1185">Reference proteome</keyword>